<dbReference type="GO" id="GO:0016757">
    <property type="term" value="F:glycosyltransferase activity"/>
    <property type="evidence" value="ECO:0007669"/>
    <property type="project" value="UniProtKB-KW"/>
</dbReference>
<dbReference type="InterPro" id="IPR029044">
    <property type="entry name" value="Nucleotide-diphossugar_trans"/>
</dbReference>
<evidence type="ECO:0000256" key="1">
    <source>
        <dbReference type="ARBA" id="ARBA00022676"/>
    </source>
</evidence>
<proteinExistence type="predicted"/>
<comment type="caution">
    <text evidence="4">The sequence shown here is derived from an EMBL/GenBank/DDBJ whole genome shotgun (WGS) entry which is preliminary data.</text>
</comment>
<evidence type="ECO:0000313" key="5">
    <source>
        <dbReference type="Proteomes" id="UP000051439"/>
    </source>
</evidence>
<sequence>MQILAQFPISAYTDRKQVEAFTMTNSPLVTISIPAYNLGTYLQKTLQSIFEQTYQNFEIILVDDASTDSTAGTIREAAQKDDRIRAHYYEKHEGVSKARNFAIDNAKGDIIVFVDGDDLLASNYLEVIVDGLKDPTVDMDAVGYAWGWRGGGRSSATEFQQVSKQEAFDSINYRGAEIGGYTWNKGFRLSVIRENKIRFDETLDLAEDLLFTADYIAASHRILYFPAPLYTKVSRGNSIIHSATMAMRSKEQVVRRHIDEMGRRLTP</sequence>
<dbReference type="AlphaFoldDB" id="A0A0R1NVF6"/>
<dbReference type="InterPro" id="IPR001173">
    <property type="entry name" value="Glyco_trans_2-like"/>
</dbReference>
<reference evidence="4 5" key="1">
    <citation type="journal article" date="2015" name="Genome Announc.">
        <title>Expanding the biotechnology potential of lactobacilli through comparative genomics of 213 strains and associated genera.</title>
        <authorList>
            <person name="Sun Z."/>
            <person name="Harris H.M."/>
            <person name="McCann A."/>
            <person name="Guo C."/>
            <person name="Argimon S."/>
            <person name="Zhang W."/>
            <person name="Yang X."/>
            <person name="Jeffery I.B."/>
            <person name="Cooney J.C."/>
            <person name="Kagawa T.F."/>
            <person name="Liu W."/>
            <person name="Song Y."/>
            <person name="Salvetti E."/>
            <person name="Wrobel A."/>
            <person name="Rasinkangas P."/>
            <person name="Parkhill J."/>
            <person name="Rea M.C."/>
            <person name="O'Sullivan O."/>
            <person name="Ritari J."/>
            <person name="Douillard F.P."/>
            <person name="Paul Ross R."/>
            <person name="Yang R."/>
            <person name="Briner A.E."/>
            <person name="Felis G.E."/>
            <person name="de Vos W.M."/>
            <person name="Barrangou R."/>
            <person name="Klaenhammer T.R."/>
            <person name="Caufield P.W."/>
            <person name="Cui Y."/>
            <person name="Zhang H."/>
            <person name="O'Toole P.W."/>
        </authorList>
    </citation>
    <scope>NUCLEOTIDE SEQUENCE [LARGE SCALE GENOMIC DNA]</scope>
    <source>
        <strain evidence="4 5">DSM 19906</strain>
    </source>
</reference>
<dbReference type="CDD" id="cd00761">
    <property type="entry name" value="Glyco_tranf_GTA_type"/>
    <property type="match status" value="1"/>
</dbReference>
<dbReference type="Proteomes" id="UP000051439">
    <property type="component" value="Unassembled WGS sequence"/>
</dbReference>
<dbReference type="SUPFAM" id="SSF53448">
    <property type="entry name" value="Nucleotide-diphospho-sugar transferases"/>
    <property type="match status" value="1"/>
</dbReference>
<gene>
    <name evidence="4" type="ORF">FC98_GL001533</name>
</gene>
<evidence type="ECO:0000256" key="2">
    <source>
        <dbReference type="ARBA" id="ARBA00022679"/>
    </source>
</evidence>
<dbReference type="EMBL" id="AZEB01000028">
    <property type="protein sequence ID" value="KRL20360.1"/>
    <property type="molecule type" value="Genomic_DNA"/>
</dbReference>
<organism evidence="4 5">
    <name type="scientific">Lentilactobacillus kisonensis DSM 19906 = JCM 15041</name>
    <dbReference type="NCBI Taxonomy" id="1423766"/>
    <lineage>
        <taxon>Bacteria</taxon>
        <taxon>Bacillati</taxon>
        <taxon>Bacillota</taxon>
        <taxon>Bacilli</taxon>
        <taxon>Lactobacillales</taxon>
        <taxon>Lactobacillaceae</taxon>
        <taxon>Lentilactobacillus</taxon>
    </lineage>
</organism>
<accession>A0A0R1NVF6</accession>
<dbReference type="PANTHER" id="PTHR22916:SF51">
    <property type="entry name" value="GLYCOSYLTRANSFERASE EPSH-RELATED"/>
    <property type="match status" value="1"/>
</dbReference>
<evidence type="ECO:0000313" key="4">
    <source>
        <dbReference type="EMBL" id="KRL20360.1"/>
    </source>
</evidence>
<dbReference type="Pfam" id="PF00535">
    <property type="entry name" value="Glycos_transf_2"/>
    <property type="match status" value="1"/>
</dbReference>
<dbReference type="Gene3D" id="3.90.550.10">
    <property type="entry name" value="Spore Coat Polysaccharide Biosynthesis Protein SpsA, Chain A"/>
    <property type="match status" value="1"/>
</dbReference>
<dbReference type="PATRIC" id="fig|1423766.4.peg.1587"/>
<protein>
    <submittedName>
        <fullName evidence="4">Glycosyltransferase</fullName>
    </submittedName>
</protein>
<dbReference type="PANTHER" id="PTHR22916">
    <property type="entry name" value="GLYCOSYLTRANSFERASE"/>
    <property type="match status" value="1"/>
</dbReference>
<keyword evidence="1" id="KW-0328">Glycosyltransferase</keyword>
<evidence type="ECO:0000259" key="3">
    <source>
        <dbReference type="Pfam" id="PF00535"/>
    </source>
</evidence>
<keyword evidence="2 4" id="KW-0808">Transferase</keyword>
<feature type="domain" description="Glycosyltransferase 2-like" evidence="3">
    <location>
        <begin position="31"/>
        <end position="157"/>
    </location>
</feature>
<name>A0A0R1NVF6_9LACO</name>
<keyword evidence="5" id="KW-1185">Reference proteome</keyword>